<reference evidence="3" key="1">
    <citation type="journal article" date="2018" name="J. Anim. Genet.">
        <title>Acquired interbacterial defense systems protect against interspecies antagonism in the human gut microbiome.</title>
        <authorList>
            <person name="Ross B.D."/>
            <person name="Verster A.J."/>
            <person name="Radey M.C."/>
            <person name="Schmidtke D.T."/>
            <person name="Pope C.E."/>
            <person name="Hoffman L.R."/>
            <person name="Hajjar A."/>
            <person name="Peterson S.B."/>
            <person name="Borenstein E."/>
            <person name="Mougous J."/>
        </authorList>
    </citation>
    <scope>NUCLEOTIDE SEQUENCE [LARGE SCALE GENOMIC DNA]</scope>
    <source>
        <strain evidence="3">H204</strain>
    </source>
</reference>
<gene>
    <name evidence="1" type="ORF">F6S82_24245</name>
    <name evidence="2" type="ORF">GA574_23215</name>
</gene>
<evidence type="ECO:0008006" key="5">
    <source>
        <dbReference type="Google" id="ProtNLM"/>
    </source>
</evidence>
<evidence type="ECO:0000313" key="2">
    <source>
        <dbReference type="EMBL" id="KAB6081940.1"/>
    </source>
</evidence>
<evidence type="ECO:0000313" key="3">
    <source>
        <dbReference type="Proteomes" id="UP000327007"/>
    </source>
</evidence>
<protein>
    <recommendedName>
        <fullName evidence="5">Helix-turn-helix domain-containing protein</fullName>
    </recommendedName>
</protein>
<dbReference type="EMBL" id="WDES01000054">
    <property type="protein sequence ID" value="KAB6081940.1"/>
    <property type="molecule type" value="Genomic_DNA"/>
</dbReference>
<reference evidence="1" key="2">
    <citation type="journal article" date="2019" name="bioRxiv">
        <title>Acquired interbacterial defense systems protect against interspecies antagonism in the human gut microbiome.</title>
        <authorList>
            <person name="Ross B.D."/>
            <person name="Verster A.J."/>
            <person name="Radey M.C."/>
            <person name="Schmidtke D.T."/>
            <person name="Pope C.E."/>
            <person name="Hoffman L.R."/>
            <person name="Hajjar A.M."/>
            <person name="Peterson S.B."/>
            <person name="Borenstein E."/>
            <person name="Mougous J.D."/>
        </authorList>
    </citation>
    <scope>NUCLEOTIDE SEQUENCE</scope>
    <source>
        <strain evidence="1">H204</strain>
    </source>
</reference>
<dbReference type="EMBL" id="VYQC01000020">
    <property type="protein sequence ID" value="KAA9037365.1"/>
    <property type="molecule type" value="Genomic_DNA"/>
</dbReference>
<dbReference type="RefSeq" id="WP_009038814.1">
    <property type="nucleotide sequence ID" value="NZ_JAHOGZ010000082.1"/>
</dbReference>
<reference evidence="1" key="4">
    <citation type="submission" date="2019-09" db="EMBL/GenBank/DDBJ databases">
        <authorList>
            <person name="Ross B.D."/>
            <person name="Verster A.J."/>
            <person name="Radey M.C."/>
            <person name="Schmidtke D.T."/>
            <person name="Pope C.E."/>
            <person name="Hoffman L.R."/>
            <person name="Hajjar A.M."/>
            <person name="Peterson S.B."/>
            <person name="Borenstein E."/>
            <person name="Mougous J.D."/>
        </authorList>
    </citation>
    <scope>NUCLEOTIDE SEQUENCE</scope>
    <source>
        <strain evidence="1">H204</strain>
    </source>
</reference>
<evidence type="ECO:0000313" key="1">
    <source>
        <dbReference type="EMBL" id="KAA9037365.1"/>
    </source>
</evidence>
<dbReference type="Proteomes" id="UP000327007">
    <property type="component" value="Unassembled WGS sequence"/>
</dbReference>
<comment type="caution">
    <text evidence="2">The sequence shown here is derived from an EMBL/GenBank/DDBJ whole genome shotgun (WGS) entry which is preliminary data.</text>
</comment>
<keyword evidence="4" id="KW-1185">Reference proteome</keyword>
<proteinExistence type="predicted"/>
<reference evidence="2 4" key="3">
    <citation type="journal article" date="2019" name="Nat. Med.">
        <title>A library of human gut bacterial isolates paired with longitudinal multiomics data enables mechanistic microbiome research.</title>
        <authorList>
            <person name="Poyet M."/>
            <person name="Groussin M."/>
            <person name="Gibbons S.M."/>
            <person name="Avila-Pacheco J."/>
            <person name="Jiang X."/>
            <person name="Kearney S.M."/>
            <person name="Perrotta A.R."/>
            <person name="Berdy B."/>
            <person name="Zhao S."/>
            <person name="Lieberman T.D."/>
            <person name="Swanson P.K."/>
            <person name="Smith M."/>
            <person name="Roesemann S."/>
            <person name="Alexander J.E."/>
            <person name="Rich S.A."/>
            <person name="Livny J."/>
            <person name="Vlamakis H."/>
            <person name="Clish C."/>
            <person name="Bullock K."/>
            <person name="Deik A."/>
            <person name="Scott J."/>
            <person name="Pierce K.A."/>
            <person name="Xavier R.J."/>
            <person name="Alm E.J."/>
        </authorList>
    </citation>
    <scope>NUCLEOTIDE SEQUENCE [LARGE SCALE GENOMIC DNA]</scope>
    <source>
        <strain evidence="2 4">BIOML-A74</strain>
    </source>
</reference>
<dbReference type="Proteomes" id="UP000435059">
    <property type="component" value="Unassembled WGS sequence"/>
</dbReference>
<accession>A0A5N0LFN2</accession>
<name>A0A5N0LFN2_9BACE</name>
<dbReference type="AlphaFoldDB" id="A0A5N0LFN2"/>
<evidence type="ECO:0000313" key="4">
    <source>
        <dbReference type="Proteomes" id="UP000435059"/>
    </source>
</evidence>
<sequence>MGWILTPIKSELMTIVKQFTIIPIEACRYFNPKQLYLLAGLYINAYPQRESNYMTTDTTISQLSELTGVSTDYIKDSFIPRLKELEDKGYRVETIQQQREIRRNIYYLPNPPKNFRIIWAELFSDSSLSPEEKGVMIGLYCLCVNKEFRVDLSDKAIYSHLDMAKNTYKKYRDLLIEKKVIWSSYDVPMALAWTEHMESKVLLYPHLGHDTWIDKVISHVPDDDEIKHYLDTINDE</sequence>
<organism evidence="2 4">
    <name type="scientific">Bacteroides xylanisolvens</name>
    <dbReference type="NCBI Taxonomy" id="371601"/>
    <lineage>
        <taxon>Bacteria</taxon>
        <taxon>Pseudomonadati</taxon>
        <taxon>Bacteroidota</taxon>
        <taxon>Bacteroidia</taxon>
        <taxon>Bacteroidales</taxon>
        <taxon>Bacteroidaceae</taxon>
        <taxon>Bacteroides</taxon>
    </lineage>
</organism>